<sequence length="437" mass="50474">MASGSNFGRTVEMIDGIVTSLDDPALTADNQPSKHTILEYANKLPAKGEQDAPSEEAEPIYSDCFNLLAQDQHNEHKSIYTRQMLQYIKLQAGQINRELSLPTSQRTLQSLEASGLTKRRYKVWDWGDNAPTDTLLVDCLSRVEMHPDYQRKYSEHSTQLRLLKHYNKDCKDEYIDMPYTFSTSGRESSSENQGPDQESDKKREYQTAIKHTEGLWIESSSRDRLKATIQEIEAKPTKITNVICFGLGHINLNKDFYHSIIQHMAVFTIIDTLNELRRQRDPDHTPIRLILQDPRYTPRDHETMKWLFPYDDNISFVSDPDGLLAINSGTLLVTAYLPFSMPLMQIVADLFAEDPSQGPVAMICDEMELDADKREYSVRDRASPGVARFLMGHYEKVDAEFDGYALESDFMADVYGKDWYEQNRYYWLNSMELWARR</sequence>
<dbReference type="PANTHER" id="PTHR42080:SF1">
    <property type="entry name" value="SRR1-LIKE DOMAIN-CONTAINING PROTEIN"/>
    <property type="match status" value="1"/>
</dbReference>
<name>A0A364N1A1_STELY</name>
<evidence type="ECO:0000256" key="1">
    <source>
        <dbReference type="SAM" id="MobiDB-lite"/>
    </source>
</evidence>
<dbReference type="PANTHER" id="PTHR42080">
    <property type="entry name" value="SRR1 DOMAIN-CONTAINING PROTEIN"/>
    <property type="match status" value="1"/>
</dbReference>
<dbReference type="Pfam" id="PF07985">
    <property type="entry name" value="SRR1"/>
    <property type="match status" value="1"/>
</dbReference>
<evidence type="ECO:0000313" key="4">
    <source>
        <dbReference type="Proteomes" id="UP000249619"/>
    </source>
</evidence>
<evidence type="ECO:0000313" key="3">
    <source>
        <dbReference type="EMBL" id="RAR08663.1"/>
    </source>
</evidence>
<feature type="domain" description="SRR1-like" evidence="2">
    <location>
        <begin position="226"/>
        <end position="375"/>
    </location>
</feature>
<proteinExistence type="predicted"/>
<dbReference type="Proteomes" id="UP000249619">
    <property type="component" value="Unassembled WGS sequence"/>
</dbReference>
<evidence type="ECO:0000259" key="2">
    <source>
        <dbReference type="Pfam" id="PF07985"/>
    </source>
</evidence>
<keyword evidence="4" id="KW-1185">Reference proteome</keyword>
<gene>
    <name evidence="3" type="ORF">DDE83_005867</name>
</gene>
<accession>A0A364N1A1</accession>
<organism evidence="3 4">
    <name type="scientific">Stemphylium lycopersici</name>
    <name type="common">Tomato gray leaf spot disease fungus</name>
    <name type="synonym">Thyrospora lycopersici</name>
    <dbReference type="NCBI Taxonomy" id="183478"/>
    <lineage>
        <taxon>Eukaryota</taxon>
        <taxon>Fungi</taxon>
        <taxon>Dikarya</taxon>
        <taxon>Ascomycota</taxon>
        <taxon>Pezizomycotina</taxon>
        <taxon>Dothideomycetes</taxon>
        <taxon>Pleosporomycetidae</taxon>
        <taxon>Pleosporales</taxon>
        <taxon>Pleosporineae</taxon>
        <taxon>Pleosporaceae</taxon>
        <taxon>Stemphylium</taxon>
    </lineage>
</organism>
<feature type="region of interest" description="Disordered" evidence="1">
    <location>
        <begin position="181"/>
        <end position="204"/>
    </location>
</feature>
<reference evidence="4" key="1">
    <citation type="submission" date="2018-05" db="EMBL/GenBank/DDBJ databases">
        <title>Draft genome sequence of Stemphylium lycopersici strain CIDEFI 213.</title>
        <authorList>
            <person name="Medina R."/>
            <person name="Franco M.E.E."/>
            <person name="Lucentini C.G."/>
            <person name="Saparrat M.C.N."/>
            <person name="Balatti P.A."/>
        </authorList>
    </citation>
    <scope>NUCLEOTIDE SEQUENCE [LARGE SCALE GENOMIC DNA]</scope>
    <source>
        <strain evidence="4">CIDEFI 213</strain>
    </source>
</reference>
<feature type="compositionally biased region" description="Polar residues" evidence="1">
    <location>
        <begin position="181"/>
        <end position="196"/>
    </location>
</feature>
<dbReference type="EMBL" id="QGDH01000084">
    <property type="protein sequence ID" value="RAR08663.1"/>
    <property type="molecule type" value="Genomic_DNA"/>
</dbReference>
<comment type="caution">
    <text evidence="3">The sequence shown here is derived from an EMBL/GenBank/DDBJ whole genome shotgun (WGS) entry which is preliminary data.</text>
</comment>
<dbReference type="InterPro" id="IPR012942">
    <property type="entry name" value="SRR1-like"/>
</dbReference>
<protein>
    <recommendedName>
        <fullName evidence="2">SRR1-like domain-containing protein</fullName>
    </recommendedName>
</protein>
<dbReference type="AlphaFoldDB" id="A0A364N1A1"/>